<proteinExistence type="predicted"/>
<keyword evidence="3" id="KW-1185">Reference proteome</keyword>
<evidence type="ECO:0000256" key="1">
    <source>
        <dbReference type="SAM" id="Phobius"/>
    </source>
</evidence>
<evidence type="ECO:0000313" key="2">
    <source>
        <dbReference type="EMBL" id="MDA2805815.1"/>
    </source>
</evidence>
<keyword evidence="1" id="KW-0812">Transmembrane</keyword>
<dbReference type="Proteomes" id="UP001165685">
    <property type="component" value="Unassembled WGS sequence"/>
</dbReference>
<dbReference type="EMBL" id="JAQFWP010000025">
    <property type="protein sequence ID" value="MDA2805815.1"/>
    <property type="molecule type" value="Genomic_DNA"/>
</dbReference>
<name>A0ABT4TMC3_9ACTN</name>
<protein>
    <submittedName>
        <fullName evidence="2">Uncharacterized protein</fullName>
    </submittedName>
</protein>
<organism evidence="2 3">
    <name type="scientific">Nocardiopsis suaedae</name>
    <dbReference type="NCBI Taxonomy" id="3018444"/>
    <lineage>
        <taxon>Bacteria</taxon>
        <taxon>Bacillati</taxon>
        <taxon>Actinomycetota</taxon>
        <taxon>Actinomycetes</taxon>
        <taxon>Streptosporangiales</taxon>
        <taxon>Nocardiopsidaceae</taxon>
        <taxon>Nocardiopsis</taxon>
    </lineage>
</organism>
<sequence length="182" mass="19150">MTPKSRTPAMLLPAAALAVGTALATWRVLYRPTEEVLADWADREGASGPGSIEPAYLIGPLPLSDGAITAIGVGGAVLAAAALTVLAVFTATRRIGPLHLVTALLLIPLSAVVGGWWMMATAVYLDRGYDPGYHLTFNSIPWVLAGLVLLPAPIVTLVIAGVMERKRMRGQAQAHARAHWQA</sequence>
<reference evidence="2" key="1">
    <citation type="submission" date="2023-01" db="EMBL/GenBank/DDBJ databases">
        <title>Draft genome sequence of Nocardiopsis sp. LSu2-4 isolated from halophytes.</title>
        <authorList>
            <person name="Duangmal K."/>
            <person name="Chantavorakit T."/>
        </authorList>
    </citation>
    <scope>NUCLEOTIDE SEQUENCE</scope>
    <source>
        <strain evidence="2">LSu2-4</strain>
    </source>
</reference>
<dbReference type="RefSeq" id="WP_270678462.1">
    <property type="nucleotide sequence ID" value="NZ_JAQFWP010000025.1"/>
</dbReference>
<gene>
    <name evidence="2" type="ORF">O4U47_14965</name>
</gene>
<feature type="transmembrane region" description="Helical" evidence="1">
    <location>
        <begin position="139"/>
        <end position="163"/>
    </location>
</feature>
<feature type="transmembrane region" description="Helical" evidence="1">
    <location>
        <begin position="67"/>
        <end position="91"/>
    </location>
</feature>
<evidence type="ECO:0000313" key="3">
    <source>
        <dbReference type="Proteomes" id="UP001165685"/>
    </source>
</evidence>
<keyword evidence="1" id="KW-0472">Membrane</keyword>
<keyword evidence="1" id="KW-1133">Transmembrane helix</keyword>
<accession>A0ABT4TMC3</accession>
<comment type="caution">
    <text evidence="2">The sequence shown here is derived from an EMBL/GenBank/DDBJ whole genome shotgun (WGS) entry which is preliminary data.</text>
</comment>
<feature type="transmembrane region" description="Helical" evidence="1">
    <location>
        <begin position="98"/>
        <end position="119"/>
    </location>
</feature>